<name>A0A177AIM5_9PEZI</name>
<dbReference type="InterPro" id="IPR036291">
    <property type="entry name" value="NAD(P)-bd_dom_sf"/>
</dbReference>
<dbReference type="SUPFAM" id="SSF51735">
    <property type="entry name" value="NAD(P)-binding Rossmann-fold domains"/>
    <property type="match status" value="1"/>
</dbReference>
<organism evidence="2">
    <name type="scientific">Pseudogymnoascus destructans</name>
    <dbReference type="NCBI Taxonomy" id="655981"/>
    <lineage>
        <taxon>Eukaryota</taxon>
        <taxon>Fungi</taxon>
        <taxon>Dikarya</taxon>
        <taxon>Ascomycota</taxon>
        <taxon>Pezizomycotina</taxon>
        <taxon>Leotiomycetes</taxon>
        <taxon>Thelebolales</taxon>
        <taxon>Thelebolaceae</taxon>
        <taxon>Pseudogymnoascus</taxon>
    </lineage>
</organism>
<protein>
    <recommendedName>
        <fullName evidence="1">CoA-binding domain-containing protein</fullName>
    </recommendedName>
</protein>
<sequence length="154" mass="15673">MATKTGEAAARAFFAIPAFAVVGASNDPSKYGNKIFAWYLSESLPVTPINPTAATITALSADHPAVKSLSALPSPKTTAVSIITPPKITQKVLEEAKGLGVPAVWLQPGTFDGDVMAYARENFGVAVGGEGGGGSEGWCVLVDGEAALAGRGKL</sequence>
<dbReference type="SMART" id="SM00881">
    <property type="entry name" value="CoA_binding"/>
    <property type="match status" value="1"/>
</dbReference>
<reference evidence="2" key="1">
    <citation type="submission" date="2016-03" db="EMBL/GenBank/DDBJ databases">
        <title>Updated assembly of Pseudogymnoascus destructans, the fungus causing white-nose syndrome of bats.</title>
        <authorList>
            <person name="Palmer J.M."/>
            <person name="Drees K.P."/>
            <person name="Foster J.T."/>
            <person name="Lindner D.L."/>
        </authorList>
    </citation>
    <scope>NUCLEOTIDE SEQUENCE [LARGE SCALE GENOMIC DNA]</scope>
    <source>
        <strain evidence="2">20631-21</strain>
    </source>
</reference>
<dbReference type="GeneID" id="36285144"/>
<dbReference type="PANTHER" id="PTHR33303">
    <property type="entry name" value="CYTOPLASMIC PROTEIN-RELATED"/>
    <property type="match status" value="1"/>
</dbReference>
<dbReference type="Gene3D" id="3.40.50.720">
    <property type="entry name" value="NAD(P)-binding Rossmann-like Domain"/>
    <property type="match status" value="1"/>
</dbReference>
<dbReference type="RefSeq" id="XP_024326914.1">
    <property type="nucleotide sequence ID" value="XM_024465728.1"/>
</dbReference>
<dbReference type="VEuPathDB" id="FungiDB:GMDG_01440"/>
<evidence type="ECO:0000313" key="2">
    <source>
        <dbReference type="EMBL" id="OAF61640.1"/>
    </source>
</evidence>
<accession>A0A177AIM5</accession>
<dbReference type="Proteomes" id="UP000077154">
    <property type="component" value="Unassembled WGS sequence"/>
</dbReference>
<gene>
    <name evidence="2" type="ORF">VC83_02058</name>
</gene>
<dbReference type="InterPro" id="IPR003781">
    <property type="entry name" value="CoA-bd"/>
</dbReference>
<dbReference type="OrthoDB" id="5138418at2759"/>
<evidence type="ECO:0000259" key="1">
    <source>
        <dbReference type="SMART" id="SM00881"/>
    </source>
</evidence>
<dbReference type="EMBL" id="KV441389">
    <property type="protein sequence ID" value="OAF61640.1"/>
    <property type="molecule type" value="Genomic_DNA"/>
</dbReference>
<dbReference type="AlphaFoldDB" id="A0A177AIM5"/>
<dbReference type="eggNOG" id="ENOG502S3ZG">
    <property type="taxonomic scope" value="Eukaryota"/>
</dbReference>
<dbReference type="Pfam" id="PF13380">
    <property type="entry name" value="CoA_binding_2"/>
    <property type="match status" value="1"/>
</dbReference>
<dbReference type="PANTHER" id="PTHR33303:SF2">
    <property type="entry name" value="COA-BINDING DOMAIN-CONTAINING PROTEIN"/>
    <property type="match status" value="1"/>
</dbReference>
<feature type="domain" description="CoA-binding" evidence="1">
    <location>
        <begin position="13"/>
        <end position="110"/>
    </location>
</feature>
<proteinExistence type="predicted"/>